<dbReference type="Proteomes" id="UP001279734">
    <property type="component" value="Unassembled WGS sequence"/>
</dbReference>
<dbReference type="GO" id="GO:0005794">
    <property type="term" value="C:Golgi apparatus"/>
    <property type="evidence" value="ECO:0007669"/>
    <property type="project" value="TreeGrafter"/>
</dbReference>
<keyword evidence="7 8" id="KW-0012">Acyltransferase</keyword>
<evidence type="ECO:0000256" key="7">
    <source>
        <dbReference type="ARBA" id="ARBA00023315"/>
    </source>
</evidence>
<name>A0AAD3T1I6_NEPGR</name>
<evidence type="ECO:0000313" key="11">
    <source>
        <dbReference type="EMBL" id="GMH20932.1"/>
    </source>
</evidence>
<reference evidence="11" key="1">
    <citation type="submission" date="2023-05" db="EMBL/GenBank/DDBJ databases">
        <title>Nepenthes gracilis genome sequencing.</title>
        <authorList>
            <person name="Fukushima K."/>
        </authorList>
    </citation>
    <scope>NUCLEOTIDE SEQUENCE</scope>
    <source>
        <strain evidence="11">SING2019-196</strain>
    </source>
</reference>
<evidence type="ECO:0000256" key="8">
    <source>
        <dbReference type="RuleBase" id="RU079119"/>
    </source>
</evidence>
<dbReference type="PANTHER" id="PTHR22883:SF306">
    <property type="entry name" value="PROTEIN S-ACYLTRANSFERASE 18"/>
    <property type="match status" value="1"/>
</dbReference>
<evidence type="ECO:0000256" key="1">
    <source>
        <dbReference type="ARBA" id="ARBA00004127"/>
    </source>
</evidence>
<comment type="subcellular location">
    <subcellularLocation>
        <location evidence="1">Endomembrane system</location>
        <topology evidence="1">Multi-pass membrane protein</topology>
    </subcellularLocation>
</comment>
<evidence type="ECO:0000313" key="12">
    <source>
        <dbReference type="Proteomes" id="UP001279734"/>
    </source>
</evidence>
<feature type="compositionally biased region" description="Basic and acidic residues" evidence="9">
    <location>
        <begin position="384"/>
        <end position="400"/>
    </location>
</feature>
<feature type="region of interest" description="Disordered" evidence="9">
    <location>
        <begin position="384"/>
        <end position="413"/>
    </location>
</feature>
<comment type="caution">
    <text evidence="11">The sequence shown here is derived from an EMBL/GenBank/DDBJ whole genome shotgun (WGS) entry which is preliminary data.</text>
</comment>
<feature type="transmembrane region" description="Helical" evidence="8">
    <location>
        <begin position="47"/>
        <end position="69"/>
    </location>
</feature>
<evidence type="ECO:0000256" key="4">
    <source>
        <dbReference type="ARBA" id="ARBA00022692"/>
    </source>
</evidence>
<gene>
    <name evidence="11" type="ORF">Nepgr_022774</name>
</gene>
<feature type="domain" description="Palmitoyltransferase DHHC" evidence="10">
    <location>
        <begin position="154"/>
        <end position="290"/>
    </location>
</feature>
<dbReference type="Pfam" id="PF01529">
    <property type="entry name" value="DHHC"/>
    <property type="match status" value="1"/>
</dbReference>
<dbReference type="PANTHER" id="PTHR22883">
    <property type="entry name" value="ZINC FINGER DHHC DOMAIN CONTAINING PROTEIN"/>
    <property type="match status" value="1"/>
</dbReference>
<dbReference type="EMBL" id="BSYO01000022">
    <property type="protein sequence ID" value="GMH20932.1"/>
    <property type="molecule type" value="Genomic_DNA"/>
</dbReference>
<sequence length="503" mass="57554">MNLTVRRHGWQRPFHHLQMVGIGVYIFLVTAFYCFLGLFLGNRIVEIIVTTSFSIVALAVIFLFVRCTAIDPTDKSRFRKKTKAKSEGFSKLNYGFIFGQIITRSFRRLELKILKTCIRRNYMDPWVTNIQMEPLLPFPLVSKDDATSVDPKVDDISFCTLCDAVIKKHSKHCRTCNRCVEGFDHHCRWLNNCVGKKNYTTFILLMISVLLMLLIEGGTAIAIFIRCFTDRKGIDRELAKRLYVEFPSGVLAAISVLLVLMAAYGSAAVGQLFLFHFVLIQKGMRTYDYILAMKEENEFLQLDDSDSSSDESIENDSYKKQNFMANLMCRERASQRAGQLSIQIDPESERSSSFHKNQGYRASIDPWKLIKMSKEKYLRAAEQQAKERRVKQNESVEHESLNPLPFETKSGPLMNHHHPEKNLISRGLNLTPIIPKDGRGRLSSPRRRVISSSPTMFSSTTPQRYRNNFDLKLTEMSMELETYISRQVLCSVLKDDGAGAGDS</sequence>
<evidence type="ECO:0000256" key="3">
    <source>
        <dbReference type="ARBA" id="ARBA00022679"/>
    </source>
</evidence>
<dbReference type="GO" id="GO:0005783">
    <property type="term" value="C:endoplasmic reticulum"/>
    <property type="evidence" value="ECO:0007669"/>
    <property type="project" value="TreeGrafter"/>
</dbReference>
<feature type="transmembrane region" description="Helical" evidence="8">
    <location>
        <begin position="202"/>
        <end position="225"/>
    </location>
</feature>
<dbReference type="AlphaFoldDB" id="A0AAD3T1I6"/>
<comment type="catalytic activity">
    <reaction evidence="8">
        <text>L-cysteinyl-[protein] + hexadecanoyl-CoA = S-hexadecanoyl-L-cysteinyl-[protein] + CoA</text>
        <dbReference type="Rhea" id="RHEA:36683"/>
        <dbReference type="Rhea" id="RHEA-COMP:10131"/>
        <dbReference type="Rhea" id="RHEA-COMP:11032"/>
        <dbReference type="ChEBI" id="CHEBI:29950"/>
        <dbReference type="ChEBI" id="CHEBI:57287"/>
        <dbReference type="ChEBI" id="CHEBI:57379"/>
        <dbReference type="ChEBI" id="CHEBI:74151"/>
        <dbReference type="EC" id="2.3.1.225"/>
    </reaction>
</comment>
<comment type="similarity">
    <text evidence="2 8">Belongs to the DHHC palmitoyltransferase family.</text>
</comment>
<dbReference type="GO" id="GO:0006612">
    <property type="term" value="P:protein targeting to membrane"/>
    <property type="evidence" value="ECO:0007669"/>
    <property type="project" value="TreeGrafter"/>
</dbReference>
<dbReference type="GO" id="GO:0019706">
    <property type="term" value="F:protein-cysteine S-palmitoyltransferase activity"/>
    <property type="evidence" value="ECO:0007669"/>
    <property type="project" value="UniProtKB-EC"/>
</dbReference>
<evidence type="ECO:0000256" key="9">
    <source>
        <dbReference type="SAM" id="MobiDB-lite"/>
    </source>
</evidence>
<evidence type="ECO:0000256" key="2">
    <source>
        <dbReference type="ARBA" id="ARBA00008574"/>
    </source>
</evidence>
<proteinExistence type="inferred from homology"/>
<dbReference type="PROSITE" id="PS50216">
    <property type="entry name" value="DHHC"/>
    <property type="match status" value="1"/>
</dbReference>
<keyword evidence="12" id="KW-1185">Reference proteome</keyword>
<feature type="transmembrane region" description="Helical" evidence="8">
    <location>
        <begin position="20"/>
        <end position="41"/>
    </location>
</feature>
<keyword evidence="4 8" id="KW-0812">Transmembrane</keyword>
<protein>
    <recommendedName>
        <fullName evidence="8">S-acyltransferase</fullName>
        <ecNumber evidence="8">2.3.1.225</ecNumber>
    </recommendedName>
    <alternativeName>
        <fullName evidence="8">Palmitoyltransferase</fullName>
    </alternativeName>
</protein>
<evidence type="ECO:0000256" key="5">
    <source>
        <dbReference type="ARBA" id="ARBA00022989"/>
    </source>
</evidence>
<dbReference type="InterPro" id="IPR039859">
    <property type="entry name" value="PFA4/ZDH16/20/ERF2-like"/>
</dbReference>
<organism evidence="11 12">
    <name type="scientific">Nepenthes gracilis</name>
    <name type="common">Slender pitcher plant</name>
    <dbReference type="NCBI Taxonomy" id="150966"/>
    <lineage>
        <taxon>Eukaryota</taxon>
        <taxon>Viridiplantae</taxon>
        <taxon>Streptophyta</taxon>
        <taxon>Embryophyta</taxon>
        <taxon>Tracheophyta</taxon>
        <taxon>Spermatophyta</taxon>
        <taxon>Magnoliopsida</taxon>
        <taxon>eudicotyledons</taxon>
        <taxon>Gunneridae</taxon>
        <taxon>Pentapetalae</taxon>
        <taxon>Caryophyllales</taxon>
        <taxon>Nepenthaceae</taxon>
        <taxon>Nepenthes</taxon>
    </lineage>
</organism>
<accession>A0AAD3T1I6</accession>
<comment type="domain">
    <text evidence="8">The DHHC domain is required for palmitoyltransferase activity.</text>
</comment>
<dbReference type="InterPro" id="IPR001594">
    <property type="entry name" value="Palmitoyltrfase_DHHC"/>
</dbReference>
<evidence type="ECO:0000256" key="6">
    <source>
        <dbReference type="ARBA" id="ARBA00023136"/>
    </source>
</evidence>
<keyword evidence="6 8" id="KW-0472">Membrane</keyword>
<keyword evidence="5 8" id="KW-1133">Transmembrane helix</keyword>
<evidence type="ECO:0000259" key="10">
    <source>
        <dbReference type="Pfam" id="PF01529"/>
    </source>
</evidence>
<keyword evidence="3 8" id="KW-0808">Transferase</keyword>
<feature type="transmembrane region" description="Helical" evidence="8">
    <location>
        <begin position="250"/>
        <end position="275"/>
    </location>
</feature>
<dbReference type="EC" id="2.3.1.225" evidence="8"/>